<dbReference type="InterPro" id="IPR015943">
    <property type="entry name" value="WD40/YVTN_repeat-like_dom_sf"/>
</dbReference>
<dbReference type="GO" id="GO:0030674">
    <property type="term" value="F:protein-macromolecule adaptor activity"/>
    <property type="evidence" value="ECO:0007669"/>
    <property type="project" value="TreeGrafter"/>
</dbReference>
<dbReference type="Gene3D" id="2.130.10.10">
    <property type="entry name" value="YVTN repeat-like/Quinoprotein amine dehydrogenase"/>
    <property type="match status" value="3"/>
</dbReference>
<name>A0AAN6J1W3_9PEZI</name>
<dbReference type="SUPFAM" id="SSF50978">
    <property type="entry name" value="WD40 repeat-like"/>
    <property type="match status" value="2"/>
</dbReference>
<proteinExistence type="inferred from homology"/>
<sequence length="957" mass="104497">MTEAPFFSSQSSGNDGHHIEIHALDHQKSLASSPPNPSSSSPLASRSSSSHLRLRKAPTVTPKRFTKFFTPRASSTSTRGARQSKAGRQLRDITKNGANRRRQLMPFKEDMSKHLQDDEGSIRPLKRRRTSVHLQSSPPQSSPLKHVEAAGEVSLFALDLEAASPSVSDVDVRPELLESVQPFPEPIRRLRANGGSRRVLERAFGGYDAVFCGYRGAQHGADWRSETANFVSTPTDVHSFRSGTAIPFCTASCHTNSLVALGDEEGSIRLVDTSPESDFTRTHINLRVHHNAVMDLAFSSDDFLLATASGDQTSRIVDMHTQQVLCVLSGHGSSVKQVRFRPNDDNKITTSSRDGTVQIWDLRCAERGSVQSLRVGQRRDLNEDGVPEPSIRYPRHGLKVGPAHRGTKYYGVRAPGTQHSDENVVSITAIEHLRNGREHLLITASELSASIKLWDLRNAGRRDPVPLSSTPLPESHRMTRNFGVSSMVFSGDGARLYTLCKDTTVYAYSTNHLMIGHAPELSSATSRRRTLKEPKASVGPLYAFRHPALTTGSFYVKLALRKAQGDKSELLAVGSGSGSPILIPTDEQYFPAREATAEMLEENDEDEGDDDLPLPLPASRTDVTESPRPIHSLGTALIRGHNKEVTSLCFSHQGGELVTVSDDFTASVARSAQSSLKQYKHKTTHIPSPLSKQFSPCFLHFSTPLLHARPTSFRPANHSLGGAPVALLQTTSPRASHHNISDFTNYGDPLDNWDIINDADWLEAAIALDLDDPAIAAAEQQLPGPHLGFTSCSGPCHESPTDREHRCYSVSDQLGSVVGDIAGAPNWTALANNPTAPWLGQHYDVSNSADPLQHHSLPALANADAITTVVANAAAVIVCHSVTDIPRGRQQAKILVCGFPGCVSTARFDRPHELERHMALHFLGNYPCVQPGCGFTGMRAFKRTDKLRKHEREAHGL</sequence>
<comment type="caution">
    <text evidence="9">The sequence shown here is derived from an EMBL/GenBank/DDBJ whole genome shotgun (WGS) entry which is preliminary data.</text>
</comment>
<feature type="repeat" description="WD" evidence="6">
    <location>
        <begin position="328"/>
        <end position="363"/>
    </location>
</feature>
<protein>
    <recommendedName>
        <fullName evidence="8">C2H2-type domain-containing protein</fullName>
    </recommendedName>
</protein>
<keyword evidence="2 6" id="KW-0853">WD repeat</keyword>
<dbReference type="PROSITE" id="PS50082">
    <property type="entry name" value="WD_REPEATS_2"/>
    <property type="match status" value="2"/>
</dbReference>
<evidence type="ECO:0000256" key="2">
    <source>
        <dbReference type="ARBA" id="ARBA00022574"/>
    </source>
</evidence>
<dbReference type="SMART" id="SM00320">
    <property type="entry name" value="WD40"/>
    <property type="match status" value="6"/>
</dbReference>
<feature type="domain" description="C2H2-type" evidence="8">
    <location>
        <begin position="895"/>
        <end position="921"/>
    </location>
</feature>
<feature type="region of interest" description="Disordered" evidence="7">
    <location>
        <begin position="1"/>
        <end position="121"/>
    </location>
</feature>
<dbReference type="PANTHER" id="PTHR22852:SF0">
    <property type="entry name" value="DENTICLELESS PROTEIN HOMOLOG"/>
    <property type="match status" value="1"/>
</dbReference>
<comment type="similarity">
    <text evidence="5">Belongs to the WD repeat cdt2 family.</text>
</comment>
<feature type="compositionally biased region" description="Acidic residues" evidence="7">
    <location>
        <begin position="600"/>
        <end position="612"/>
    </location>
</feature>
<dbReference type="AlphaFoldDB" id="A0AAN6J1W3"/>
<feature type="compositionally biased region" description="Polar residues" evidence="7">
    <location>
        <begin position="72"/>
        <end position="81"/>
    </location>
</feature>
<dbReference type="PANTHER" id="PTHR22852">
    <property type="entry name" value="LETHAL 2 DENTICLELESS PROTEIN RETINOIC ACID-REGULATED NUCLEAR MATRIX-ASSOCIATED PROTEIN"/>
    <property type="match status" value="1"/>
</dbReference>
<organism evidence="9 10">
    <name type="scientific">Friedmanniomyces endolithicus</name>
    <dbReference type="NCBI Taxonomy" id="329885"/>
    <lineage>
        <taxon>Eukaryota</taxon>
        <taxon>Fungi</taxon>
        <taxon>Dikarya</taxon>
        <taxon>Ascomycota</taxon>
        <taxon>Pezizomycotina</taxon>
        <taxon>Dothideomycetes</taxon>
        <taxon>Dothideomycetidae</taxon>
        <taxon>Mycosphaerellales</taxon>
        <taxon>Teratosphaeriaceae</taxon>
        <taxon>Friedmanniomyces</taxon>
    </lineage>
</organism>
<keyword evidence="3" id="KW-0677">Repeat</keyword>
<accession>A0AAN6J1W3</accession>
<feature type="repeat" description="WD" evidence="6">
    <location>
        <begin position="286"/>
        <end position="327"/>
    </location>
</feature>
<dbReference type="InterPro" id="IPR013087">
    <property type="entry name" value="Znf_C2H2_type"/>
</dbReference>
<evidence type="ECO:0000256" key="6">
    <source>
        <dbReference type="PROSITE-ProRule" id="PRU00221"/>
    </source>
</evidence>
<feature type="region of interest" description="Disordered" evidence="7">
    <location>
        <begin position="600"/>
        <end position="628"/>
    </location>
</feature>
<evidence type="ECO:0000256" key="1">
    <source>
        <dbReference type="ARBA" id="ARBA00004906"/>
    </source>
</evidence>
<feature type="domain" description="C2H2-type" evidence="8">
    <location>
        <begin position="926"/>
        <end position="955"/>
    </location>
</feature>
<feature type="compositionally biased region" description="Low complexity" evidence="7">
    <location>
        <begin position="29"/>
        <end position="51"/>
    </location>
</feature>
<comment type="pathway">
    <text evidence="1">Protein modification; protein ubiquitination.</text>
</comment>
<evidence type="ECO:0000313" key="10">
    <source>
        <dbReference type="Proteomes" id="UP001168146"/>
    </source>
</evidence>
<dbReference type="SMART" id="SM00355">
    <property type="entry name" value="ZnF_C2H2"/>
    <property type="match status" value="2"/>
</dbReference>
<gene>
    <name evidence="9" type="ORF">LTR82_014873</name>
</gene>
<evidence type="ECO:0000259" key="8">
    <source>
        <dbReference type="SMART" id="SM00355"/>
    </source>
</evidence>
<dbReference type="GO" id="GO:0005634">
    <property type="term" value="C:nucleus"/>
    <property type="evidence" value="ECO:0007669"/>
    <property type="project" value="TreeGrafter"/>
</dbReference>
<dbReference type="PROSITE" id="PS50294">
    <property type="entry name" value="WD_REPEATS_REGION"/>
    <property type="match status" value="1"/>
</dbReference>
<dbReference type="GO" id="GO:0043161">
    <property type="term" value="P:proteasome-mediated ubiquitin-dependent protein catabolic process"/>
    <property type="evidence" value="ECO:0007669"/>
    <property type="project" value="TreeGrafter"/>
</dbReference>
<evidence type="ECO:0000256" key="4">
    <source>
        <dbReference type="ARBA" id="ARBA00022786"/>
    </source>
</evidence>
<evidence type="ECO:0000256" key="7">
    <source>
        <dbReference type="SAM" id="MobiDB-lite"/>
    </source>
</evidence>
<dbReference type="Pfam" id="PF00400">
    <property type="entry name" value="WD40"/>
    <property type="match status" value="3"/>
</dbReference>
<dbReference type="InterPro" id="IPR036322">
    <property type="entry name" value="WD40_repeat_dom_sf"/>
</dbReference>
<evidence type="ECO:0000256" key="3">
    <source>
        <dbReference type="ARBA" id="ARBA00022737"/>
    </source>
</evidence>
<reference evidence="9" key="1">
    <citation type="submission" date="2021-12" db="EMBL/GenBank/DDBJ databases">
        <title>Black yeast isolated from Biological Soil Crust.</title>
        <authorList>
            <person name="Kurbessoian T."/>
        </authorList>
    </citation>
    <scope>NUCLEOTIDE SEQUENCE</scope>
    <source>
        <strain evidence="9">CCFEE 5208</strain>
    </source>
</reference>
<dbReference type="EMBL" id="JASUXU010000077">
    <property type="protein sequence ID" value="KAK0310191.1"/>
    <property type="molecule type" value="Genomic_DNA"/>
</dbReference>
<dbReference type="InterPro" id="IPR001680">
    <property type="entry name" value="WD40_rpt"/>
</dbReference>
<evidence type="ECO:0000256" key="5">
    <source>
        <dbReference type="ARBA" id="ARBA00038344"/>
    </source>
</evidence>
<dbReference type="PROSITE" id="PS00678">
    <property type="entry name" value="WD_REPEATS_1"/>
    <property type="match status" value="1"/>
</dbReference>
<dbReference type="InterPro" id="IPR051865">
    <property type="entry name" value="WD-repeat_CDT2_adapter"/>
</dbReference>
<dbReference type="InterPro" id="IPR019775">
    <property type="entry name" value="WD40_repeat_CS"/>
</dbReference>
<evidence type="ECO:0000313" key="9">
    <source>
        <dbReference type="EMBL" id="KAK0310191.1"/>
    </source>
</evidence>
<keyword evidence="4" id="KW-0833">Ubl conjugation pathway</keyword>
<feature type="compositionally biased region" description="Basic and acidic residues" evidence="7">
    <location>
        <begin position="107"/>
        <end position="121"/>
    </location>
</feature>
<feature type="compositionally biased region" description="Basic and acidic residues" evidence="7">
    <location>
        <begin position="15"/>
        <end position="28"/>
    </location>
</feature>
<dbReference type="Proteomes" id="UP001168146">
    <property type="component" value="Unassembled WGS sequence"/>
</dbReference>